<keyword evidence="2" id="KW-1185">Reference proteome</keyword>
<reference evidence="1 2" key="1">
    <citation type="journal article" date="2019" name="Genome Biol. Evol.">
        <title>Insights into the evolution of the New World diploid cottons (Gossypium, subgenus Houzingenia) based on genome sequencing.</title>
        <authorList>
            <person name="Grover C.E."/>
            <person name="Arick M.A. 2nd"/>
            <person name="Thrash A."/>
            <person name="Conover J.L."/>
            <person name="Sanders W.S."/>
            <person name="Peterson D.G."/>
            <person name="Frelichowski J.E."/>
            <person name="Scheffler J.A."/>
            <person name="Scheffler B.E."/>
            <person name="Wendel J.F."/>
        </authorList>
    </citation>
    <scope>NUCLEOTIDE SEQUENCE [LARGE SCALE GENOMIC DNA]</scope>
    <source>
        <strain evidence="1">8</strain>
        <tissue evidence="1">Leaf</tissue>
    </source>
</reference>
<protein>
    <submittedName>
        <fullName evidence="1">Uncharacterized protein</fullName>
    </submittedName>
</protein>
<sequence length="234" mass="25905">MEDTMANMRLLDDEEEAIQEVEGAMSADYQFCLVGLMSVSMAKQFGDFCGHFFEYDTSIPTLGIQSYLRIRVCLDVTAPLKRKKKVLVGKIMVVYARFKYDKLTDGTQGNAENFAGVNQDFSINEGKTLRRKPRGVEVNQNINPNMIPLGYGQYCNSSRPSKGRNGGNGMRDAEGSVYGAMELVSNEEEDPIALMEGKKRQRVVESLRVPLDAVIGPGCMDVSASSSDQSSREQ</sequence>
<dbReference type="Proteomes" id="UP000593568">
    <property type="component" value="Unassembled WGS sequence"/>
</dbReference>
<name>A0A7J9FXP4_9ROSI</name>
<comment type="caution">
    <text evidence="1">The sequence shown here is derived from an EMBL/GenBank/DDBJ whole genome shotgun (WGS) entry which is preliminary data.</text>
</comment>
<proteinExistence type="predicted"/>
<dbReference type="AlphaFoldDB" id="A0A7J9FXP4"/>
<evidence type="ECO:0000313" key="1">
    <source>
        <dbReference type="EMBL" id="MBA0789335.1"/>
    </source>
</evidence>
<dbReference type="EMBL" id="JABEZW010229326">
    <property type="protein sequence ID" value="MBA0789335.1"/>
    <property type="molecule type" value="Genomic_DNA"/>
</dbReference>
<accession>A0A7J9FXP4</accession>
<organism evidence="1 2">
    <name type="scientific">Gossypium trilobum</name>
    <dbReference type="NCBI Taxonomy" id="34281"/>
    <lineage>
        <taxon>Eukaryota</taxon>
        <taxon>Viridiplantae</taxon>
        <taxon>Streptophyta</taxon>
        <taxon>Embryophyta</taxon>
        <taxon>Tracheophyta</taxon>
        <taxon>Spermatophyta</taxon>
        <taxon>Magnoliopsida</taxon>
        <taxon>eudicotyledons</taxon>
        <taxon>Gunneridae</taxon>
        <taxon>Pentapetalae</taxon>
        <taxon>rosids</taxon>
        <taxon>malvids</taxon>
        <taxon>Malvales</taxon>
        <taxon>Malvaceae</taxon>
        <taxon>Malvoideae</taxon>
        <taxon>Gossypium</taxon>
    </lineage>
</organism>
<evidence type="ECO:0000313" key="2">
    <source>
        <dbReference type="Proteomes" id="UP000593568"/>
    </source>
</evidence>
<gene>
    <name evidence="1" type="ORF">Gotri_025569</name>
</gene>